<dbReference type="AlphaFoldDB" id="A0AAV8VDX5"/>
<name>A0AAV8VDX5_9CUCU</name>
<evidence type="ECO:0000313" key="2">
    <source>
        <dbReference type="Proteomes" id="UP001159042"/>
    </source>
</evidence>
<comment type="caution">
    <text evidence="1">The sequence shown here is derived from an EMBL/GenBank/DDBJ whole genome shotgun (WGS) entry which is preliminary data.</text>
</comment>
<evidence type="ECO:0008006" key="3">
    <source>
        <dbReference type="Google" id="ProtNLM"/>
    </source>
</evidence>
<dbReference type="Proteomes" id="UP001159042">
    <property type="component" value="Unassembled WGS sequence"/>
</dbReference>
<reference evidence="1 2" key="1">
    <citation type="journal article" date="2023" name="Insect Mol. Biol.">
        <title>Genome sequencing provides insights into the evolution of gene families encoding plant cell wall-degrading enzymes in longhorned beetles.</title>
        <authorList>
            <person name="Shin N.R."/>
            <person name="Okamura Y."/>
            <person name="Kirsch R."/>
            <person name="Pauchet Y."/>
        </authorList>
    </citation>
    <scope>NUCLEOTIDE SEQUENCE [LARGE SCALE GENOMIC DNA]</scope>
    <source>
        <strain evidence="1">EAD_L_NR</strain>
    </source>
</reference>
<accession>A0AAV8VDX5</accession>
<evidence type="ECO:0000313" key="1">
    <source>
        <dbReference type="EMBL" id="KAJ8912407.1"/>
    </source>
</evidence>
<gene>
    <name evidence="1" type="ORF">NQ315_013473</name>
</gene>
<protein>
    <recommendedName>
        <fullName evidence="3">DDE Tnp4 domain-containing protein</fullName>
    </recommendedName>
</protein>
<keyword evidence="2" id="KW-1185">Reference proteome</keyword>
<sequence>MFSARKKQALVYVMIHIHLISNTSVRKRRSKWVKSYLLKKRQLSHIPLLQELRENDPDDFKNYLRTDMKTYDILFYLVREALTKQNIPMREAIGPEERLMATLRFLATGRLYENLKCSVEISAQALGYIIPETCAVIFNTLKTDYMKLSKAKEEWTKVASQFENRWQFINCGGALDGKHIRIVPPPKSGALYYNYKNFYSV</sequence>
<dbReference type="EMBL" id="JANEYG010000131">
    <property type="protein sequence ID" value="KAJ8912407.1"/>
    <property type="molecule type" value="Genomic_DNA"/>
</dbReference>
<proteinExistence type="predicted"/>
<organism evidence="1 2">
    <name type="scientific">Exocentrus adspersus</name>
    <dbReference type="NCBI Taxonomy" id="1586481"/>
    <lineage>
        <taxon>Eukaryota</taxon>
        <taxon>Metazoa</taxon>
        <taxon>Ecdysozoa</taxon>
        <taxon>Arthropoda</taxon>
        <taxon>Hexapoda</taxon>
        <taxon>Insecta</taxon>
        <taxon>Pterygota</taxon>
        <taxon>Neoptera</taxon>
        <taxon>Endopterygota</taxon>
        <taxon>Coleoptera</taxon>
        <taxon>Polyphaga</taxon>
        <taxon>Cucujiformia</taxon>
        <taxon>Chrysomeloidea</taxon>
        <taxon>Cerambycidae</taxon>
        <taxon>Lamiinae</taxon>
        <taxon>Acanthocinini</taxon>
        <taxon>Exocentrus</taxon>
    </lineage>
</organism>